<dbReference type="AlphaFoldDB" id="A0A2S4PLX3"/>
<protein>
    <submittedName>
        <fullName evidence="2">Uncharacterized protein</fullName>
    </submittedName>
</protein>
<organism evidence="2 3">
    <name type="scientific">Erysiphe pulchra</name>
    <dbReference type="NCBI Taxonomy" id="225359"/>
    <lineage>
        <taxon>Eukaryota</taxon>
        <taxon>Fungi</taxon>
        <taxon>Dikarya</taxon>
        <taxon>Ascomycota</taxon>
        <taxon>Pezizomycotina</taxon>
        <taxon>Leotiomycetes</taxon>
        <taxon>Erysiphales</taxon>
        <taxon>Erysiphaceae</taxon>
        <taxon>Erysiphe</taxon>
    </lineage>
</organism>
<dbReference type="Proteomes" id="UP000237438">
    <property type="component" value="Unassembled WGS sequence"/>
</dbReference>
<feature type="compositionally biased region" description="Basic and acidic residues" evidence="1">
    <location>
        <begin position="10"/>
        <end position="24"/>
    </location>
</feature>
<feature type="compositionally biased region" description="Polar residues" evidence="1">
    <location>
        <begin position="518"/>
        <end position="550"/>
    </location>
</feature>
<feature type="compositionally biased region" description="Polar residues" evidence="1">
    <location>
        <begin position="364"/>
        <end position="377"/>
    </location>
</feature>
<evidence type="ECO:0000313" key="2">
    <source>
        <dbReference type="EMBL" id="POS83018.1"/>
    </source>
</evidence>
<feature type="compositionally biased region" description="Polar residues" evidence="1">
    <location>
        <begin position="156"/>
        <end position="175"/>
    </location>
</feature>
<keyword evidence="3" id="KW-1185">Reference proteome</keyword>
<feature type="region of interest" description="Disordered" evidence="1">
    <location>
        <begin position="137"/>
        <end position="325"/>
    </location>
</feature>
<feature type="compositionally biased region" description="Polar residues" evidence="1">
    <location>
        <begin position="193"/>
        <end position="214"/>
    </location>
</feature>
<feature type="region of interest" description="Disordered" evidence="1">
    <location>
        <begin position="500"/>
        <end position="560"/>
    </location>
</feature>
<dbReference type="STRING" id="225359.A0A2S4PLX3"/>
<evidence type="ECO:0000256" key="1">
    <source>
        <dbReference type="SAM" id="MobiDB-lite"/>
    </source>
</evidence>
<sequence>MAGVQNLKALFEKSNDSTSPDRGRSGASSAAGLETPSRPLSKVRTSFVSVERPGHRSVSLESSRNIRSLSINENEKPNGLALHNNDKKKWVGETTPSTAPSTVVKKVASKVNDEERENDIKKAKEISAVLTSKDSTTRIKAFHADRLSKTDASPIFNKNSASSTSSKGLQRNPATPNHRINDIKVIETKSSRKSTFSNSDSNSVNRSQIGNLSSHGKRLSQEASQPVRVKKLTPKSPTRPVKLPASLTTHTASSSSKTSRASPSVSSHQTLRRVSSNFQQSTSSQRRMSIASNVSSMPKAQIKKKPSNIHIAETGKKPPGQSIVPQDATTKLSFLARMTRPTASTSSKVIEKSATTSKKASSTRPIASNGIKNISLKQENKKVSSNGKREKKQNIPTTKKYRYLNKMKLWIKKFSKLDDEERKECTNIITIPKENLVIENDNQEKEILNSESKKTELVNTTDNEKLSNSAVKPQQENSGSLKTELETNIKKLNTEVLNSTDKTSLDSSIKQEQLMDSRISSDVGSKELSSFNSDTNGVSDSLQKLTQNGSLDALSTDPLF</sequence>
<feature type="compositionally biased region" description="Low complexity" evidence="1">
    <location>
        <begin position="352"/>
        <end position="363"/>
    </location>
</feature>
<proteinExistence type="predicted"/>
<feature type="compositionally biased region" description="Basic and acidic residues" evidence="1">
    <location>
        <begin position="179"/>
        <end position="190"/>
    </location>
</feature>
<name>A0A2S4PLX3_9PEZI</name>
<dbReference type="EMBL" id="PEDP01001979">
    <property type="protein sequence ID" value="POS83018.1"/>
    <property type="molecule type" value="Genomic_DNA"/>
</dbReference>
<dbReference type="OrthoDB" id="3600083at2759"/>
<feature type="compositionally biased region" description="Basic and acidic residues" evidence="1">
    <location>
        <begin position="447"/>
        <end position="456"/>
    </location>
</feature>
<feature type="compositionally biased region" description="Polar residues" evidence="1">
    <location>
        <begin position="268"/>
        <end position="298"/>
    </location>
</feature>
<comment type="caution">
    <text evidence="2">The sequence shown here is derived from an EMBL/GenBank/DDBJ whole genome shotgun (WGS) entry which is preliminary data.</text>
</comment>
<gene>
    <name evidence="2" type="ORF">EPUL_004342</name>
</gene>
<feature type="compositionally biased region" description="Polar residues" evidence="1">
    <location>
        <begin position="500"/>
        <end position="511"/>
    </location>
</feature>
<feature type="region of interest" description="Disordered" evidence="1">
    <location>
        <begin position="447"/>
        <end position="482"/>
    </location>
</feature>
<accession>A0A2S4PLX3</accession>
<feature type="compositionally biased region" description="Low complexity" evidence="1">
    <location>
        <begin position="245"/>
        <end position="267"/>
    </location>
</feature>
<feature type="compositionally biased region" description="Polar residues" evidence="1">
    <location>
        <begin position="457"/>
        <end position="481"/>
    </location>
</feature>
<reference evidence="2 3" key="1">
    <citation type="submission" date="2017-10" db="EMBL/GenBank/DDBJ databases">
        <title>Development of genomic resources for the powdery mildew, Erysiphe pulchra.</title>
        <authorList>
            <person name="Wadl P.A."/>
            <person name="Mack B.M."/>
            <person name="Moore G."/>
            <person name="Beltz S.B."/>
        </authorList>
    </citation>
    <scope>NUCLEOTIDE SEQUENCE [LARGE SCALE GENOMIC DNA]</scope>
    <source>
        <strain evidence="2">Cflorida</strain>
    </source>
</reference>
<feature type="region of interest" description="Disordered" evidence="1">
    <location>
        <begin position="340"/>
        <end position="395"/>
    </location>
</feature>
<evidence type="ECO:0000313" key="3">
    <source>
        <dbReference type="Proteomes" id="UP000237438"/>
    </source>
</evidence>
<feature type="compositionally biased region" description="Polar residues" evidence="1">
    <location>
        <begin position="59"/>
        <end position="72"/>
    </location>
</feature>
<feature type="region of interest" description="Disordered" evidence="1">
    <location>
        <begin position="1"/>
        <end position="101"/>
    </location>
</feature>